<keyword evidence="1" id="KW-0812">Transmembrane</keyword>
<reference evidence="2 3" key="1">
    <citation type="submission" date="2019-03" db="EMBL/GenBank/DDBJ databases">
        <title>Single cell metagenomics reveals metabolic interactions within the superorganism composed of flagellate Streblomastix strix and complex community of Bacteroidetes bacteria on its surface.</title>
        <authorList>
            <person name="Treitli S.C."/>
            <person name="Kolisko M."/>
            <person name="Husnik F."/>
            <person name="Keeling P."/>
            <person name="Hampl V."/>
        </authorList>
    </citation>
    <scope>NUCLEOTIDE SEQUENCE [LARGE SCALE GENOMIC DNA]</scope>
    <source>
        <strain evidence="2">ST1C</strain>
    </source>
</reference>
<proteinExistence type="predicted"/>
<accession>A0A5J4UB05</accession>
<evidence type="ECO:0000313" key="2">
    <source>
        <dbReference type="EMBL" id="KAA6367343.1"/>
    </source>
</evidence>
<gene>
    <name evidence="2" type="ORF">EZS28_037130</name>
</gene>
<name>A0A5J4UB05_9EUKA</name>
<feature type="transmembrane region" description="Helical" evidence="1">
    <location>
        <begin position="35"/>
        <end position="57"/>
    </location>
</feature>
<evidence type="ECO:0000256" key="1">
    <source>
        <dbReference type="SAM" id="Phobius"/>
    </source>
</evidence>
<dbReference type="AlphaFoldDB" id="A0A5J4UB05"/>
<sequence>MIQLTNLKYKSQQMIMSVQKNLFPMKGFIDLKTKIRITAITATVIIPITIIIIQIILNVVDSSYYDSSSFDPLPYSYSYSVSGPFSVGSGIIGSVGSGSDGSISIYLHTDSPLGSSTSRHGQLEEDPNSHIHSIVSSAFEMQYDGQTSPALGSPFIRHGQFSLQLKAGQTSLDRGSLDDLHSHMFIGIPTSYDEFVGHLQPDGQFVFVHVHESFVTVQLELTVHYLSDQHLEGEQYAFGFESQTQLDVGIFGPVQQAGHQPLPARGSPVLKHGQSLEDQ</sequence>
<evidence type="ECO:0000313" key="3">
    <source>
        <dbReference type="Proteomes" id="UP000324800"/>
    </source>
</evidence>
<dbReference type="Proteomes" id="UP000324800">
    <property type="component" value="Unassembled WGS sequence"/>
</dbReference>
<protein>
    <submittedName>
        <fullName evidence="2">Uncharacterized protein</fullName>
    </submittedName>
</protein>
<organism evidence="2 3">
    <name type="scientific">Streblomastix strix</name>
    <dbReference type="NCBI Taxonomy" id="222440"/>
    <lineage>
        <taxon>Eukaryota</taxon>
        <taxon>Metamonada</taxon>
        <taxon>Preaxostyla</taxon>
        <taxon>Oxymonadida</taxon>
        <taxon>Streblomastigidae</taxon>
        <taxon>Streblomastix</taxon>
    </lineage>
</organism>
<keyword evidence="1" id="KW-1133">Transmembrane helix</keyword>
<keyword evidence="1" id="KW-0472">Membrane</keyword>
<comment type="caution">
    <text evidence="2">The sequence shown here is derived from an EMBL/GenBank/DDBJ whole genome shotgun (WGS) entry which is preliminary data.</text>
</comment>
<dbReference type="EMBL" id="SNRW01018431">
    <property type="protein sequence ID" value="KAA6367343.1"/>
    <property type="molecule type" value="Genomic_DNA"/>
</dbReference>